<sequence>MPGKLKSILWGLSAVLLIAGCRKGEIDRNGLPDTFISYEAINLSGQNRLNSSVRLTWYGTDGDGYISGYELSLDNQNWEYTTTQDSVFLFDIPPGQDSADISFFVRAIDNDGNIDPSPAFLKVPLINTPPDAAFLDDRGPSDTAFIAATFFWQASDPDGDNTLKAVEMKINEGDWVEIDRSQNLITFLADTSIQNGEASAEIYYGQSTAAAPYNINGLKVNDTNRVYIRSIDIADAISDVDTSEVFYFRPKTSGVNMLWVSGHNAGIKNQYKGYLQSNNLNYDLLNFGYAQGANLPKYFDPTVQLIFKQYQQAFLNLPSTNFRNSVTGDEKPLIDYLAPVIQRFTDNGGKYFLTTQLTSTQDLSESRSVYPIDDIVVSTVPGSQARITTDSALVNLVDTTLYPELAPTNVEFGVVPMVASADAQNFYYAQITRFRGWNGSSQVVAAVRRRNSKISQVFFCMELHRFERNAGAIEQLIGEIFDNEF</sequence>
<protein>
    <recommendedName>
        <fullName evidence="3">Fibronectin type-III domain-containing protein</fullName>
    </recommendedName>
</protein>
<dbReference type="PROSITE" id="PS51257">
    <property type="entry name" value="PROKAR_LIPOPROTEIN"/>
    <property type="match status" value="1"/>
</dbReference>
<evidence type="ECO:0000313" key="2">
    <source>
        <dbReference type="Proteomes" id="UP000516305"/>
    </source>
</evidence>
<dbReference type="Proteomes" id="UP000516305">
    <property type="component" value="Chromosome"/>
</dbReference>
<dbReference type="EMBL" id="CP060139">
    <property type="protein sequence ID" value="QNR25429.1"/>
    <property type="molecule type" value="Genomic_DNA"/>
</dbReference>
<name>A0A7H0VI81_9FLAO</name>
<evidence type="ECO:0008006" key="3">
    <source>
        <dbReference type="Google" id="ProtNLM"/>
    </source>
</evidence>
<evidence type="ECO:0000313" key="1">
    <source>
        <dbReference type="EMBL" id="QNR25429.1"/>
    </source>
</evidence>
<proteinExistence type="predicted"/>
<reference evidence="1 2" key="1">
    <citation type="submission" date="2020-08" db="EMBL/GenBank/DDBJ databases">
        <title>Croceimicrobium hydrocarbonivorans gen. nov., sp. nov., a novel marine bacterium isolated from a bacterial consortium that degrades polyethylene terephthalate.</title>
        <authorList>
            <person name="Liu R."/>
        </authorList>
    </citation>
    <scope>NUCLEOTIDE SEQUENCE [LARGE SCALE GENOMIC DNA]</scope>
    <source>
        <strain evidence="1 2">A20-9</strain>
    </source>
</reference>
<dbReference type="AlphaFoldDB" id="A0A7H0VI81"/>
<gene>
    <name evidence="1" type="ORF">H4K34_06205</name>
</gene>
<keyword evidence="2" id="KW-1185">Reference proteome</keyword>
<accession>A0A7H0VI81</accession>
<organism evidence="1 2">
    <name type="scientific">Croceimicrobium hydrocarbonivorans</name>
    <dbReference type="NCBI Taxonomy" id="2761580"/>
    <lineage>
        <taxon>Bacteria</taxon>
        <taxon>Pseudomonadati</taxon>
        <taxon>Bacteroidota</taxon>
        <taxon>Flavobacteriia</taxon>
        <taxon>Flavobacteriales</taxon>
        <taxon>Owenweeksiaceae</taxon>
        <taxon>Croceimicrobium</taxon>
    </lineage>
</organism>
<dbReference type="RefSeq" id="WP_210759957.1">
    <property type="nucleotide sequence ID" value="NZ_CP060139.1"/>
</dbReference>
<dbReference type="KEGG" id="chyd:H4K34_06205"/>